<organism evidence="2 3">
    <name type="scientific">Brenthis ino</name>
    <name type="common">lesser marbled fritillary</name>
    <dbReference type="NCBI Taxonomy" id="405034"/>
    <lineage>
        <taxon>Eukaryota</taxon>
        <taxon>Metazoa</taxon>
        <taxon>Ecdysozoa</taxon>
        <taxon>Arthropoda</taxon>
        <taxon>Hexapoda</taxon>
        <taxon>Insecta</taxon>
        <taxon>Pterygota</taxon>
        <taxon>Neoptera</taxon>
        <taxon>Endopterygota</taxon>
        <taxon>Lepidoptera</taxon>
        <taxon>Glossata</taxon>
        <taxon>Ditrysia</taxon>
        <taxon>Papilionoidea</taxon>
        <taxon>Nymphalidae</taxon>
        <taxon>Heliconiinae</taxon>
        <taxon>Argynnini</taxon>
        <taxon>Brenthis</taxon>
    </lineage>
</organism>
<proteinExistence type="predicted"/>
<evidence type="ECO:0000256" key="1">
    <source>
        <dbReference type="SAM" id="MobiDB-lite"/>
    </source>
</evidence>
<sequence length="122" mass="13866">MFFRRSAFSKKPGTLKNIKQQRNAPDHASRGMFTLRWNGATQNTDSIGTWKCLCNVPCLCDIGLLKDEIVDRRSRLQCHRMLEAVLIRPSRGSTMVFTPLTFALGEMMVTGYVSSFNTIFTK</sequence>
<dbReference type="Proteomes" id="UP000838878">
    <property type="component" value="Chromosome 4"/>
</dbReference>
<dbReference type="AlphaFoldDB" id="A0A8J9W2Q3"/>
<evidence type="ECO:0000313" key="2">
    <source>
        <dbReference type="EMBL" id="CAH0724482.1"/>
    </source>
</evidence>
<keyword evidence="3" id="KW-1185">Reference proteome</keyword>
<evidence type="ECO:0000313" key="3">
    <source>
        <dbReference type="Proteomes" id="UP000838878"/>
    </source>
</evidence>
<accession>A0A8J9W2Q3</accession>
<protein>
    <submittedName>
        <fullName evidence="2">Uncharacterized protein</fullName>
    </submittedName>
</protein>
<name>A0A8J9W2Q3_9NEOP</name>
<dbReference type="EMBL" id="OV170224">
    <property type="protein sequence ID" value="CAH0724482.1"/>
    <property type="molecule type" value="Genomic_DNA"/>
</dbReference>
<reference evidence="2" key="1">
    <citation type="submission" date="2021-12" db="EMBL/GenBank/DDBJ databases">
        <authorList>
            <person name="Martin H S."/>
        </authorList>
    </citation>
    <scope>NUCLEOTIDE SEQUENCE</scope>
</reference>
<feature type="region of interest" description="Disordered" evidence="1">
    <location>
        <begin position="1"/>
        <end position="27"/>
    </location>
</feature>
<feature type="non-terminal residue" evidence="2">
    <location>
        <position position="122"/>
    </location>
</feature>
<gene>
    <name evidence="2" type="ORF">BINO364_LOCUS10186</name>
</gene>